<name>A0ACD1ACE7_9FIRM</name>
<gene>
    <name evidence="1" type="ORF">FRZ06_12750</name>
</gene>
<proteinExistence type="predicted"/>
<dbReference type="Proteomes" id="UP000594014">
    <property type="component" value="Chromosome"/>
</dbReference>
<sequence>MSTIEFKESNCKNCYKCLRNCPVKAITFFERQAAIVEDECVLCGKCLSVCPQDAKKIRNYTDIVKKYIHKKEKVYVSLAPSFVSSFEQSPSWIFAVLMKLGFTGVAETAAGAVQVSKQYERLMSEQKMTNIISTACPSAVMLVEKHYPELVSSLAPVVSPMVAHAKMLRETHGKKIRVVFIGPCIAKIEEYKDFRNGGAVDAILTYEELLDWIKAEGIDEDTDLSEELKSVEKNMARIYPTPGGIIKTFDKESRKNYQCITVDGIERCMELLESMKHDGLRGYFIEMSSCTGGCIGGPYRQQLPGGFLEARRKLLNYVKEGMREDVHGSIEERNLDLSKVFADRSSKTPLPSEGVIQGILNSTGKFTEADELNCGACGYANCREKAIAVFREKAQLTMCMPYMRDRAESISNLIINSTPNAIIALDNKLGIQEINKAAREMFRLGGKIAEGSSIFDILACEDIARALKRKENFYDKKYYYVDYNITVEQSVIWVEKHNIAVIICRNVSMEEEKRRELFEIRRETVDIAQKVIDKQMRVAQEIASLLGETTAETKVTLTRLKKSIMAEMSDES</sequence>
<protein>
    <submittedName>
        <fullName evidence="1">4Fe-4S dicluster domain-containing protein</fullName>
    </submittedName>
</protein>
<dbReference type="EMBL" id="CP042469">
    <property type="protein sequence ID" value="QOX64145.1"/>
    <property type="molecule type" value="Genomic_DNA"/>
</dbReference>
<evidence type="ECO:0000313" key="1">
    <source>
        <dbReference type="EMBL" id="QOX64145.1"/>
    </source>
</evidence>
<organism evidence="1 2">
    <name type="scientific">Anoxybacterium hadale</name>
    <dbReference type="NCBI Taxonomy" id="3408580"/>
    <lineage>
        <taxon>Bacteria</taxon>
        <taxon>Bacillati</taxon>
        <taxon>Bacillota</taxon>
        <taxon>Clostridia</taxon>
        <taxon>Peptostreptococcales</taxon>
        <taxon>Anaerovoracaceae</taxon>
        <taxon>Anoxybacterium</taxon>
    </lineage>
</organism>
<accession>A0ACD1ACE7</accession>
<reference evidence="1" key="1">
    <citation type="submission" date="2019-08" db="EMBL/GenBank/DDBJ databases">
        <title>Genome sequence of Clostridiales bacterium MT110.</title>
        <authorList>
            <person name="Cao J."/>
        </authorList>
    </citation>
    <scope>NUCLEOTIDE SEQUENCE</scope>
    <source>
        <strain evidence="1">MT110</strain>
    </source>
</reference>
<evidence type="ECO:0000313" key="2">
    <source>
        <dbReference type="Proteomes" id="UP000594014"/>
    </source>
</evidence>
<keyword evidence="2" id="KW-1185">Reference proteome</keyword>